<dbReference type="CDD" id="cd18793">
    <property type="entry name" value="SF2_C_SNF"/>
    <property type="match status" value="1"/>
</dbReference>
<dbReference type="InterPro" id="IPR038718">
    <property type="entry name" value="SNF2-like_sf"/>
</dbReference>
<evidence type="ECO:0000313" key="6">
    <source>
        <dbReference type="RefSeq" id="XP_017770369.1"/>
    </source>
</evidence>
<dbReference type="InterPro" id="IPR001650">
    <property type="entry name" value="Helicase_C-like"/>
</dbReference>
<feature type="compositionally biased region" description="Basic and acidic residues" evidence="2">
    <location>
        <begin position="31"/>
        <end position="50"/>
    </location>
</feature>
<dbReference type="Proteomes" id="UP000695000">
    <property type="component" value="Unplaced"/>
</dbReference>
<dbReference type="InterPro" id="IPR000330">
    <property type="entry name" value="SNF2_N"/>
</dbReference>
<name>A0ABM1M719_NICVS</name>
<dbReference type="Gene3D" id="3.40.50.300">
    <property type="entry name" value="P-loop containing nucleotide triphosphate hydrolases"/>
    <property type="match status" value="1"/>
</dbReference>
<sequence length="694" mass="80671">MGRKRKISFNDDSSRDSFASSSSNGSEEMSEESKSAKEMISKMKSGEKEERKAKAIESITKLLNISEEYSNMWKSKFVEIKHKKKPLVEVNSNNSKSNNDEVTLISKINHFDGELRPYQIEGVTWMHTLFLGGINGILADEMGLGKTVQIIAFFAHLIQSKIAGPHLVVAPLSTISNWRKEFERFAPLFKVVVFHGSATERNELKKEILLYKKLGDQKLRPVFLTTYQTVLSERNFLEQVSWKYLVIDEAQRIKNHQSKLSMILRKFKCFNILLLTGTPLQNNMTELWALLNFVMPQIFNNMEAFSSLIMLEDLEENNIKNQIKENNTLISKIHKTLGPFMLRRIKKDVLPDFVPKKETLVYCPLTDTQHDLYKYTIKYALSGPVEEICELPRAKRKCTERISFAESDDAPKYKTVSYSAKKEKKIYEFEDMERYYAKIRMCSVFHVTLKKIANHPFLVDNHLEFGRVQRFNEHLITESGKMQVLDAVLHKLKKGNHKVLIFSTMTSMLDLIEDYMYIREYQYCRLDGSSKMQTREESIDRFNNDPNVFVFLISTRAGGLGLNLTSADTVIFYDRDWNPQVDIQAQDRCHRIGQNKPVMIYTLITKNTIDEQILNSGTMKRRLEKLVIKDGKFVVSKEEAKEDSLETRFMKFLDEEKKSNIIHPNGFVFSDEELDKILDRSELYKELESLHKSK</sequence>
<keyword evidence="5" id="KW-1185">Reference proteome</keyword>
<accession>A0ABM1M719</accession>
<evidence type="ECO:0000259" key="3">
    <source>
        <dbReference type="PROSITE" id="PS51192"/>
    </source>
</evidence>
<dbReference type="InterPro" id="IPR014001">
    <property type="entry name" value="Helicase_ATP-bd"/>
</dbReference>
<dbReference type="InterPro" id="IPR049730">
    <property type="entry name" value="SNF2/RAD54-like_C"/>
</dbReference>
<dbReference type="SMART" id="SM00490">
    <property type="entry name" value="HELICc"/>
    <property type="match status" value="1"/>
</dbReference>
<evidence type="ECO:0000256" key="2">
    <source>
        <dbReference type="SAM" id="MobiDB-lite"/>
    </source>
</evidence>
<dbReference type="InterPro" id="IPR027417">
    <property type="entry name" value="P-loop_NTPase"/>
</dbReference>
<evidence type="ECO:0000259" key="4">
    <source>
        <dbReference type="PROSITE" id="PS51194"/>
    </source>
</evidence>
<feature type="region of interest" description="Disordered" evidence="2">
    <location>
        <begin position="1"/>
        <end position="50"/>
    </location>
</feature>
<dbReference type="SUPFAM" id="SSF52540">
    <property type="entry name" value="P-loop containing nucleoside triphosphate hydrolases"/>
    <property type="match status" value="2"/>
</dbReference>
<dbReference type="PROSITE" id="PS51194">
    <property type="entry name" value="HELICASE_CTER"/>
    <property type="match status" value="1"/>
</dbReference>
<gene>
    <name evidence="6" type="primary">LOC108558076</name>
</gene>
<evidence type="ECO:0000313" key="5">
    <source>
        <dbReference type="Proteomes" id="UP000695000"/>
    </source>
</evidence>
<dbReference type="SMART" id="SM00487">
    <property type="entry name" value="DEXDc"/>
    <property type="match status" value="1"/>
</dbReference>
<keyword evidence="1" id="KW-0378">Hydrolase</keyword>
<evidence type="ECO:0000256" key="1">
    <source>
        <dbReference type="ARBA" id="ARBA00022801"/>
    </source>
</evidence>
<dbReference type="Pfam" id="PF00176">
    <property type="entry name" value="SNF2-rel_dom"/>
    <property type="match status" value="1"/>
</dbReference>
<dbReference type="PROSITE" id="PS51192">
    <property type="entry name" value="HELICASE_ATP_BIND_1"/>
    <property type="match status" value="1"/>
</dbReference>
<protein>
    <submittedName>
        <fullName evidence="6">Lymphoid-specific helicase-like</fullName>
    </submittedName>
</protein>
<dbReference type="Pfam" id="PF00271">
    <property type="entry name" value="Helicase_C"/>
    <property type="match status" value="1"/>
</dbReference>
<organism evidence="5 6">
    <name type="scientific">Nicrophorus vespilloides</name>
    <name type="common">Boreal carrion beetle</name>
    <dbReference type="NCBI Taxonomy" id="110193"/>
    <lineage>
        <taxon>Eukaryota</taxon>
        <taxon>Metazoa</taxon>
        <taxon>Ecdysozoa</taxon>
        <taxon>Arthropoda</taxon>
        <taxon>Hexapoda</taxon>
        <taxon>Insecta</taxon>
        <taxon>Pterygota</taxon>
        <taxon>Neoptera</taxon>
        <taxon>Endopterygota</taxon>
        <taxon>Coleoptera</taxon>
        <taxon>Polyphaga</taxon>
        <taxon>Staphyliniformia</taxon>
        <taxon>Silphidae</taxon>
        <taxon>Nicrophorinae</taxon>
        <taxon>Nicrophorus</taxon>
    </lineage>
</organism>
<feature type="domain" description="Helicase C-terminal" evidence="4">
    <location>
        <begin position="484"/>
        <end position="642"/>
    </location>
</feature>
<dbReference type="PANTHER" id="PTHR10799">
    <property type="entry name" value="SNF2/RAD54 HELICASE FAMILY"/>
    <property type="match status" value="1"/>
</dbReference>
<proteinExistence type="predicted"/>
<dbReference type="GeneID" id="108558076"/>
<reference evidence="6" key="1">
    <citation type="submission" date="2025-08" db="UniProtKB">
        <authorList>
            <consortium name="RefSeq"/>
        </authorList>
    </citation>
    <scope>IDENTIFICATION</scope>
    <source>
        <tissue evidence="6">Whole Larva</tissue>
    </source>
</reference>
<dbReference type="RefSeq" id="XP_017770369.1">
    <property type="nucleotide sequence ID" value="XM_017914880.1"/>
</dbReference>
<feature type="compositionally biased region" description="Low complexity" evidence="2">
    <location>
        <begin position="16"/>
        <end position="27"/>
    </location>
</feature>
<feature type="domain" description="Helicase ATP-binding" evidence="3">
    <location>
        <begin position="127"/>
        <end position="297"/>
    </location>
</feature>
<dbReference type="Gene3D" id="3.40.50.10810">
    <property type="entry name" value="Tandem AAA-ATPase domain"/>
    <property type="match status" value="1"/>
</dbReference>